<keyword evidence="2" id="KW-1185">Reference proteome</keyword>
<organism evidence="1 2">
    <name type="scientific">Entomophthora muscae</name>
    <dbReference type="NCBI Taxonomy" id="34485"/>
    <lineage>
        <taxon>Eukaryota</taxon>
        <taxon>Fungi</taxon>
        <taxon>Fungi incertae sedis</taxon>
        <taxon>Zoopagomycota</taxon>
        <taxon>Entomophthoromycotina</taxon>
        <taxon>Entomophthoromycetes</taxon>
        <taxon>Entomophthorales</taxon>
        <taxon>Entomophthoraceae</taxon>
        <taxon>Entomophthora</taxon>
    </lineage>
</organism>
<dbReference type="Proteomes" id="UP001165960">
    <property type="component" value="Unassembled WGS sequence"/>
</dbReference>
<accession>A0ACC2TAY9</accession>
<proteinExistence type="predicted"/>
<evidence type="ECO:0000313" key="1">
    <source>
        <dbReference type="EMBL" id="KAJ9071716.1"/>
    </source>
</evidence>
<comment type="caution">
    <text evidence="1">The sequence shown here is derived from an EMBL/GenBank/DDBJ whole genome shotgun (WGS) entry which is preliminary data.</text>
</comment>
<gene>
    <name evidence="1" type="ORF">DSO57_1034228</name>
</gene>
<sequence length="54" mass="6174">MAPKSIHCANNHQFLIHQSEIPRKIPRKMKQPKQPSVVAFSATLFNPEPPLLEK</sequence>
<protein>
    <submittedName>
        <fullName evidence="1">Uncharacterized protein</fullName>
    </submittedName>
</protein>
<dbReference type="EMBL" id="QTSX02003122">
    <property type="protein sequence ID" value="KAJ9071716.1"/>
    <property type="molecule type" value="Genomic_DNA"/>
</dbReference>
<name>A0ACC2TAY9_9FUNG</name>
<reference evidence="1" key="1">
    <citation type="submission" date="2022-04" db="EMBL/GenBank/DDBJ databases">
        <title>Genome of the entomopathogenic fungus Entomophthora muscae.</title>
        <authorList>
            <person name="Elya C."/>
            <person name="Lovett B.R."/>
            <person name="Lee E."/>
            <person name="Macias A.M."/>
            <person name="Hajek A.E."/>
            <person name="De Bivort B.L."/>
            <person name="Kasson M.T."/>
            <person name="De Fine Licht H.H."/>
            <person name="Stajich J.E."/>
        </authorList>
    </citation>
    <scope>NUCLEOTIDE SEQUENCE</scope>
    <source>
        <strain evidence="1">Berkeley</strain>
    </source>
</reference>
<evidence type="ECO:0000313" key="2">
    <source>
        <dbReference type="Proteomes" id="UP001165960"/>
    </source>
</evidence>